<organism evidence="1 2">
    <name type="scientific">Trichoderma lentiforme</name>
    <dbReference type="NCBI Taxonomy" id="1567552"/>
    <lineage>
        <taxon>Eukaryota</taxon>
        <taxon>Fungi</taxon>
        <taxon>Dikarya</taxon>
        <taxon>Ascomycota</taxon>
        <taxon>Pezizomycotina</taxon>
        <taxon>Sordariomycetes</taxon>
        <taxon>Hypocreomycetidae</taxon>
        <taxon>Hypocreales</taxon>
        <taxon>Hypocreaceae</taxon>
        <taxon>Trichoderma</taxon>
    </lineage>
</organism>
<protein>
    <submittedName>
        <fullName evidence="1">Uncharacterized protein</fullName>
    </submittedName>
</protein>
<evidence type="ECO:0000313" key="2">
    <source>
        <dbReference type="Proteomes" id="UP000801864"/>
    </source>
</evidence>
<dbReference type="AlphaFoldDB" id="A0A9P4X835"/>
<reference evidence="1 2" key="1">
    <citation type="submission" date="2018-06" db="EMBL/GenBank/DDBJ databases">
        <title>Genome analysis of cellulolytic fungus Trichoderma lentiforme CFAM-422.</title>
        <authorList>
            <person name="Steindorff A.S."/>
            <person name="Formighieri E.F."/>
            <person name="Midorikawa G.E.O."/>
            <person name="Tamietti M.S."/>
            <person name="Ramos E.Z."/>
            <person name="Silva A.S."/>
            <person name="Bon E.P.S."/>
            <person name="Mendes T.D."/>
            <person name="Damaso M.C.T."/>
            <person name="Favaro L.C.L."/>
        </authorList>
    </citation>
    <scope>NUCLEOTIDE SEQUENCE [LARGE SCALE GENOMIC DNA]</scope>
    <source>
        <strain evidence="1 2">CFAM-422</strain>
    </source>
</reference>
<name>A0A9P4X835_9HYPO</name>
<sequence>MAGHASARYFSTLTPKQEQGWSGKKFMAGCSLHISRRKPHYLFCRLKAGLGVDLVCLDWTGLVCTMIMEDELLTISVWIAVWGAQEEYGWSPRDLSRKATDGRLSA</sequence>
<comment type="caution">
    <text evidence="1">The sequence shown here is derived from an EMBL/GenBank/DDBJ whole genome shotgun (WGS) entry which is preliminary data.</text>
</comment>
<gene>
    <name evidence="1" type="ORF">CFAM422_010663</name>
</gene>
<proteinExistence type="predicted"/>
<dbReference type="Proteomes" id="UP000801864">
    <property type="component" value="Unassembled WGS sequence"/>
</dbReference>
<evidence type="ECO:0000313" key="1">
    <source>
        <dbReference type="EMBL" id="KAF3062502.1"/>
    </source>
</evidence>
<keyword evidence="2" id="KW-1185">Reference proteome</keyword>
<dbReference type="EMBL" id="QLNT01000021">
    <property type="protein sequence ID" value="KAF3062502.1"/>
    <property type="molecule type" value="Genomic_DNA"/>
</dbReference>
<accession>A0A9P4X835</accession>